<evidence type="ECO:0000256" key="6">
    <source>
        <dbReference type="SAM" id="MobiDB-lite"/>
    </source>
</evidence>
<feature type="region of interest" description="Disordered" evidence="6">
    <location>
        <begin position="142"/>
        <end position="179"/>
    </location>
</feature>
<dbReference type="GO" id="GO:0003918">
    <property type="term" value="F:DNA topoisomerase type II (double strand cut, ATP-hydrolyzing) activity"/>
    <property type="evidence" value="ECO:0007669"/>
    <property type="project" value="InterPro"/>
</dbReference>
<dbReference type="GO" id="GO:0005737">
    <property type="term" value="C:cytoplasm"/>
    <property type="evidence" value="ECO:0007669"/>
    <property type="project" value="TreeGrafter"/>
</dbReference>
<dbReference type="EMBL" id="CM029045">
    <property type="protein sequence ID" value="KAG2603370.1"/>
    <property type="molecule type" value="Genomic_DNA"/>
</dbReference>
<gene>
    <name evidence="8" type="ORF">PVAP13_5KG766400</name>
</gene>
<dbReference type="PROSITE" id="PS52040">
    <property type="entry name" value="TOPO_IIA"/>
    <property type="match status" value="1"/>
</dbReference>
<dbReference type="PANTHER" id="PTHR43493:SF5">
    <property type="entry name" value="DNA GYRASE SUBUNIT A, CHLOROPLASTIC_MITOCHONDRIAL"/>
    <property type="match status" value="1"/>
</dbReference>
<feature type="compositionally biased region" description="Low complexity" evidence="6">
    <location>
        <begin position="165"/>
        <end position="179"/>
    </location>
</feature>
<evidence type="ECO:0000313" key="9">
    <source>
        <dbReference type="Proteomes" id="UP000823388"/>
    </source>
</evidence>
<keyword evidence="9" id="KW-1185">Reference proteome</keyword>
<evidence type="ECO:0000256" key="5">
    <source>
        <dbReference type="PROSITE-ProRule" id="PRU01384"/>
    </source>
</evidence>
<evidence type="ECO:0000259" key="7">
    <source>
        <dbReference type="PROSITE" id="PS52040"/>
    </source>
</evidence>
<dbReference type="InterPro" id="IPR013760">
    <property type="entry name" value="Topo_IIA-like_dom_sf"/>
</dbReference>
<evidence type="ECO:0000313" key="8">
    <source>
        <dbReference type="EMBL" id="KAG2603370.1"/>
    </source>
</evidence>
<dbReference type="Proteomes" id="UP000823388">
    <property type="component" value="Chromosome 5K"/>
</dbReference>
<feature type="compositionally biased region" description="Basic and acidic residues" evidence="6">
    <location>
        <begin position="32"/>
        <end position="46"/>
    </location>
</feature>
<dbReference type="AlphaFoldDB" id="A0A8T0SWX9"/>
<sequence>MRFASAGRRFSFGDGSAATGDAHAEQGSVEMEADRGRDRADGRVQRAEMTSAGGVSDGDGLLSALEASSATNLLCSVLKVDFIPNFDNSQREPSLLLARVPSLLLNGSSGIAVGMATNIPPHNLGELVDALSVIIQKPEATNHPAAEIAALPPPATTDTEEDRAAAATPADNDPSITVP</sequence>
<comment type="similarity">
    <text evidence="1">Belongs to the type II topoisomerase GyrA/ParC subunit family.</text>
</comment>
<dbReference type="SUPFAM" id="SSF56719">
    <property type="entry name" value="Type II DNA topoisomerase"/>
    <property type="match status" value="1"/>
</dbReference>
<keyword evidence="3 5" id="KW-0238">DNA-binding</keyword>
<accession>A0A8T0SWX9</accession>
<reference evidence="8" key="1">
    <citation type="submission" date="2020-05" db="EMBL/GenBank/DDBJ databases">
        <title>WGS assembly of Panicum virgatum.</title>
        <authorList>
            <person name="Lovell J.T."/>
            <person name="Jenkins J."/>
            <person name="Shu S."/>
            <person name="Juenger T.E."/>
            <person name="Schmutz J."/>
        </authorList>
    </citation>
    <scope>NUCLEOTIDE SEQUENCE</scope>
    <source>
        <strain evidence="8">AP13</strain>
    </source>
</reference>
<dbReference type="GO" id="GO:0009330">
    <property type="term" value="C:DNA topoisomerase type II (double strand cut, ATP-hydrolyzing) complex"/>
    <property type="evidence" value="ECO:0007669"/>
    <property type="project" value="TreeGrafter"/>
</dbReference>
<dbReference type="GO" id="GO:0003677">
    <property type="term" value="F:DNA binding"/>
    <property type="evidence" value="ECO:0007669"/>
    <property type="project" value="UniProtKB-UniRule"/>
</dbReference>
<dbReference type="Gene3D" id="3.90.199.10">
    <property type="entry name" value="Topoisomerase II, domain 5"/>
    <property type="match status" value="1"/>
</dbReference>
<evidence type="ECO:0000256" key="4">
    <source>
        <dbReference type="ARBA" id="ARBA00023235"/>
    </source>
</evidence>
<organism evidence="8 9">
    <name type="scientific">Panicum virgatum</name>
    <name type="common">Blackwell switchgrass</name>
    <dbReference type="NCBI Taxonomy" id="38727"/>
    <lineage>
        <taxon>Eukaryota</taxon>
        <taxon>Viridiplantae</taxon>
        <taxon>Streptophyta</taxon>
        <taxon>Embryophyta</taxon>
        <taxon>Tracheophyta</taxon>
        <taxon>Spermatophyta</taxon>
        <taxon>Magnoliopsida</taxon>
        <taxon>Liliopsida</taxon>
        <taxon>Poales</taxon>
        <taxon>Poaceae</taxon>
        <taxon>PACMAD clade</taxon>
        <taxon>Panicoideae</taxon>
        <taxon>Panicodae</taxon>
        <taxon>Paniceae</taxon>
        <taxon>Panicinae</taxon>
        <taxon>Panicum</taxon>
        <taxon>Panicum sect. Hiantes</taxon>
    </lineage>
</organism>
<feature type="domain" description="Topo IIA-type catalytic" evidence="7">
    <location>
        <begin position="1"/>
        <end position="179"/>
    </location>
</feature>
<dbReference type="InterPro" id="IPR013758">
    <property type="entry name" value="Topo_IIA_A/C_ab"/>
</dbReference>
<comment type="caution">
    <text evidence="5">Lacks conserved residue(s) required for the propagation of feature annotation.</text>
</comment>
<dbReference type="InterPro" id="IPR050220">
    <property type="entry name" value="Type_II_DNA_Topoisomerases"/>
</dbReference>
<protein>
    <recommendedName>
        <fullName evidence="7">Topo IIA-type catalytic domain-containing protein</fullName>
    </recommendedName>
</protein>
<dbReference type="InterPro" id="IPR002205">
    <property type="entry name" value="Topo_IIA_dom_A"/>
</dbReference>
<dbReference type="GO" id="GO:0006265">
    <property type="term" value="P:DNA topological change"/>
    <property type="evidence" value="ECO:0007669"/>
    <property type="project" value="InterPro"/>
</dbReference>
<name>A0A8T0SWX9_PANVG</name>
<feature type="region of interest" description="Disordered" evidence="6">
    <location>
        <begin position="1"/>
        <end position="55"/>
    </location>
</feature>
<evidence type="ECO:0000256" key="2">
    <source>
        <dbReference type="ARBA" id="ARBA00023029"/>
    </source>
</evidence>
<proteinExistence type="inferred from homology"/>
<dbReference type="Pfam" id="PF00521">
    <property type="entry name" value="DNA_topoisoIV"/>
    <property type="match status" value="1"/>
</dbReference>
<keyword evidence="4" id="KW-0413">Isomerase</keyword>
<evidence type="ECO:0000256" key="1">
    <source>
        <dbReference type="ARBA" id="ARBA00008263"/>
    </source>
</evidence>
<keyword evidence="2" id="KW-0799">Topoisomerase</keyword>
<dbReference type="GO" id="GO:0005524">
    <property type="term" value="F:ATP binding"/>
    <property type="evidence" value="ECO:0007669"/>
    <property type="project" value="InterPro"/>
</dbReference>
<dbReference type="PANTHER" id="PTHR43493">
    <property type="entry name" value="DNA GYRASE/TOPOISOMERASE SUBUNIT A"/>
    <property type="match status" value="1"/>
</dbReference>
<evidence type="ECO:0000256" key="3">
    <source>
        <dbReference type="ARBA" id="ARBA00023125"/>
    </source>
</evidence>
<comment type="caution">
    <text evidence="8">The sequence shown here is derived from an EMBL/GenBank/DDBJ whole genome shotgun (WGS) entry which is preliminary data.</text>
</comment>